<gene>
    <name evidence="2" type="ORF">KV110_25020</name>
</gene>
<dbReference type="Proteomes" id="UP000694257">
    <property type="component" value="Chromosome"/>
</dbReference>
<dbReference type="PANTHER" id="PTHR43194:SF2">
    <property type="entry name" value="PEROXISOMAL MEMBRANE PROTEIN LPX1"/>
    <property type="match status" value="1"/>
</dbReference>
<proteinExistence type="predicted"/>
<keyword evidence="3" id="KW-1185">Reference proteome</keyword>
<name>A0ABX8RGV9_NOCIO</name>
<protein>
    <submittedName>
        <fullName evidence="2">Alpha/beta hydrolase</fullName>
    </submittedName>
</protein>
<dbReference type="PANTHER" id="PTHR43194">
    <property type="entry name" value="HYDROLASE ALPHA/BETA FOLD FAMILY"/>
    <property type="match status" value="1"/>
</dbReference>
<reference evidence="2 3" key="1">
    <citation type="submission" date="2021-07" db="EMBL/GenBank/DDBJ databases">
        <title>Whole Genome Sequence of Nocardia Iowensis.</title>
        <authorList>
            <person name="Lamm A."/>
            <person name="Collins-Fairclough A.M."/>
            <person name="Bunk B."/>
            <person name="Sproer C."/>
        </authorList>
    </citation>
    <scope>NUCLEOTIDE SEQUENCE [LARGE SCALE GENOMIC DNA]</scope>
    <source>
        <strain evidence="2 3">NRRL 5646</strain>
    </source>
</reference>
<feature type="domain" description="AB hydrolase-1" evidence="1">
    <location>
        <begin position="1"/>
        <end position="251"/>
    </location>
</feature>
<dbReference type="EMBL" id="CP078145">
    <property type="protein sequence ID" value="QXN88839.1"/>
    <property type="molecule type" value="Genomic_DNA"/>
</dbReference>
<evidence type="ECO:0000313" key="2">
    <source>
        <dbReference type="EMBL" id="QXN88839.1"/>
    </source>
</evidence>
<dbReference type="InterPro" id="IPR050228">
    <property type="entry name" value="Carboxylesterase_BioH"/>
</dbReference>
<organism evidence="2 3">
    <name type="scientific">Nocardia iowensis</name>
    <dbReference type="NCBI Taxonomy" id="204891"/>
    <lineage>
        <taxon>Bacteria</taxon>
        <taxon>Bacillati</taxon>
        <taxon>Actinomycetota</taxon>
        <taxon>Actinomycetes</taxon>
        <taxon>Mycobacteriales</taxon>
        <taxon>Nocardiaceae</taxon>
        <taxon>Nocardia</taxon>
    </lineage>
</organism>
<accession>A0ABX8RGV9</accession>
<dbReference type="Pfam" id="PF12697">
    <property type="entry name" value="Abhydrolase_6"/>
    <property type="match status" value="1"/>
</dbReference>
<evidence type="ECO:0000259" key="1">
    <source>
        <dbReference type="Pfam" id="PF12697"/>
    </source>
</evidence>
<sequence>MVLIPGASIDRSYWDPAGDHAGGDSFRTAMNAAGATTLAIDRLGSGRSSKPPGATLTSQVQATAVGELVSQLRHQHGFARVVLAGASLGSAIATIAAINGAELDALLLTGYSHSVDAAGTARIATTFVRADTDPRFTGQGYDAGYLTTAPGTRASSFLGPGADPALIPIADDTVSTFTAAEMTTGLPTTVGPMTLDIQVPVLIANGELDPLCTRQACVDSAALAAAEAPYFHQNARLQAYVLPRAGHAMNFAENRSDYHEAIVGWMATIAD</sequence>
<keyword evidence="2" id="KW-0378">Hydrolase</keyword>
<dbReference type="RefSeq" id="WP_218469722.1">
    <property type="nucleotide sequence ID" value="NZ_BAABJN010000003.1"/>
</dbReference>
<dbReference type="GO" id="GO:0016787">
    <property type="term" value="F:hydrolase activity"/>
    <property type="evidence" value="ECO:0007669"/>
    <property type="project" value="UniProtKB-KW"/>
</dbReference>
<evidence type="ECO:0000313" key="3">
    <source>
        <dbReference type="Proteomes" id="UP000694257"/>
    </source>
</evidence>
<dbReference type="InterPro" id="IPR000073">
    <property type="entry name" value="AB_hydrolase_1"/>
</dbReference>